<dbReference type="Proteomes" id="UP000192907">
    <property type="component" value="Unassembled WGS sequence"/>
</dbReference>
<dbReference type="EMBL" id="FWZT01000039">
    <property type="protein sequence ID" value="SMF82052.1"/>
    <property type="molecule type" value="Genomic_DNA"/>
</dbReference>
<keyword evidence="1" id="KW-0732">Signal</keyword>
<accession>A0A1Y6CQW2</accession>
<keyword evidence="3" id="KW-1185">Reference proteome</keyword>
<evidence type="ECO:0000313" key="2">
    <source>
        <dbReference type="EMBL" id="SMF82052.1"/>
    </source>
</evidence>
<feature type="signal peptide" evidence="1">
    <location>
        <begin position="1"/>
        <end position="21"/>
    </location>
</feature>
<gene>
    <name evidence="2" type="ORF">SAMN06296036_13913</name>
</gene>
<evidence type="ECO:0000256" key="1">
    <source>
        <dbReference type="SAM" id="SignalP"/>
    </source>
</evidence>
<dbReference type="AlphaFoldDB" id="A0A1Y6CQW2"/>
<organism evidence="2 3">
    <name type="scientific">Pseudobacteriovorax antillogorgiicola</name>
    <dbReference type="NCBI Taxonomy" id="1513793"/>
    <lineage>
        <taxon>Bacteria</taxon>
        <taxon>Pseudomonadati</taxon>
        <taxon>Bdellovibrionota</taxon>
        <taxon>Oligoflexia</taxon>
        <taxon>Oligoflexales</taxon>
        <taxon>Pseudobacteriovoracaceae</taxon>
        <taxon>Pseudobacteriovorax</taxon>
    </lineage>
</organism>
<sequence>MKFFDLVTAIFAFFIASSSFAEISVDIRNCSGKSISIKSYNAKDGSMSSSYDYKTAKAGQKKTLKCKGQGKGFCKIRIWGPTCGNGSLKWTKLYRLDKNKVHVVEYSGRWKKEELEGEKGNYPVLDLEKDANDPSSSCAGYTQVSC</sequence>
<name>A0A1Y6CQW2_9BACT</name>
<feature type="chain" id="PRO_5012848244" evidence="1">
    <location>
        <begin position="22"/>
        <end position="146"/>
    </location>
</feature>
<evidence type="ECO:0000313" key="3">
    <source>
        <dbReference type="Proteomes" id="UP000192907"/>
    </source>
</evidence>
<proteinExistence type="predicted"/>
<protein>
    <submittedName>
        <fullName evidence="2">Uncharacterized protein</fullName>
    </submittedName>
</protein>
<dbReference type="RefSeq" id="WP_132326010.1">
    <property type="nucleotide sequence ID" value="NZ_FWZT01000039.1"/>
</dbReference>
<reference evidence="3" key="1">
    <citation type="submission" date="2017-04" db="EMBL/GenBank/DDBJ databases">
        <authorList>
            <person name="Varghese N."/>
            <person name="Submissions S."/>
        </authorList>
    </citation>
    <scope>NUCLEOTIDE SEQUENCE [LARGE SCALE GENOMIC DNA]</scope>
    <source>
        <strain evidence="3">RKEM611</strain>
    </source>
</reference>